<name>A0A0F8YQZ1_9ZZZZ</name>
<dbReference type="AlphaFoldDB" id="A0A0F8YQZ1"/>
<evidence type="ECO:0000256" key="3">
    <source>
        <dbReference type="ARBA" id="ARBA00022801"/>
    </source>
</evidence>
<keyword evidence="2" id="KW-0479">Metal-binding</keyword>
<evidence type="ECO:0000256" key="4">
    <source>
        <dbReference type="ARBA" id="ARBA00022833"/>
    </source>
</evidence>
<dbReference type="GO" id="GO:0016787">
    <property type="term" value="F:hydrolase activity"/>
    <property type="evidence" value="ECO:0007669"/>
    <property type="project" value="InterPro"/>
</dbReference>
<evidence type="ECO:0000313" key="6">
    <source>
        <dbReference type="EMBL" id="KKK83843.1"/>
    </source>
</evidence>
<proteinExistence type="predicted"/>
<accession>A0A0F8YQZ1</accession>
<organism evidence="6">
    <name type="scientific">marine sediment metagenome</name>
    <dbReference type="NCBI Taxonomy" id="412755"/>
    <lineage>
        <taxon>unclassified sequences</taxon>
        <taxon>metagenomes</taxon>
        <taxon>ecological metagenomes</taxon>
    </lineage>
</organism>
<dbReference type="InterPro" id="IPR011650">
    <property type="entry name" value="Peptidase_M20_dimer"/>
</dbReference>
<reference evidence="6" key="1">
    <citation type="journal article" date="2015" name="Nature">
        <title>Complex archaea that bridge the gap between prokaryotes and eukaryotes.</title>
        <authorList>
            <person name="Spang A."/>
            <person name="Saw J.H."/>
            <person name="Jorgensen S.L."/>
            <person name="Zaremba-Niedzwiedzka K."/>
            <person name="Martijn J."/>
            <person name="Lind A.E."/>
            <person name="van Eijk R."/>
            <person name="Schleper C."/>
            <person name="Guy L."/>
            <person name="Ettema T.J."/>
        </authorList>
    </citation>
    <scope>NUCLEOTIDE SEQUENCE</scope>
</reference>
<keyword evidence="3" id="KW-0378">Hydrolase</keyword>
<dbReference type="Pfam" id="PF07687">
    <property type="entry name" value="M20_dimer"/>
    <property type="match status" value="1"/>
</dbReference>
<evidence type="ECO:0000256" key="2">
    <source>
        <dbReference type="ARBA" id="ARBA00022723"/>
    </source>
</evidence>
<dbReference type="PANTHER" id="PTHR42994">
    <property type="entry name" value="PEPTIDASE T"/>
    <property type="match status" value="1"/>
</dbReference>
<dbReference type="EMBL" id="LAZR01052043">
    <property type="protein sequence ID" value="KKK83843.1"/>
    <property type="molecule type" value="Genomic_DNA"/>
</dbReference>
<dbReference type="InterPro" id="IPR008007">
    <property type="entry name" value="Peptidase_M42"/>
</dbReference>
<dbReference type="SUPFAM" id="SSF55031">
    <property type="entry name" value="Bacterial exopeptidase dimerisation domain"/>
    <property type="match status" value="1"/>
</dbReference>
<comment type="cofactor">
    <cofactor evidence="1">
        <name>Zn(2+)</name>
        <dbReference type="ChEBI" id="CHEBI:29105"/>
    </cofactor>
</comment>
<evidence type="ECO:0000256" key="1">
    <source>
        <dbReference type="ARBA" id="ARBA00001947"/>
    </source>
</evidence>
<dbReference type="Gene3D" id="3.30.70.360">
    <property type="match status" value="1"/>
</dbReference>
<comment type="caution">
    <text evidence="6">The sequence shown here is derived from an EMBL/GenBank/DDBJ whole genome shotgun (WGS) entry which is preliminary data.</text>
</comment>
<sequence length="210" mass="22188">GGDPSHLIMKSPTQETIEVSFKGKAVHAGVEPEKGANAIYAVAKSAADFPQGRLDEDTTANLGTISGGTATNIVADKAEYKAEVRGHNLSKLEATVQLIKQKAEQAAVDTKTQVDVKQSTSFEGFWLNKDESVVKIAIEALKECGIEPAFTASGGGSDANIFNQNGIRMLTLPMGAQKAHSNEEFIDIKDFEKAAQLAVKLVEVASAGQA</sequence>
<dbReference type="PANTHER" id="PTHR42994:SF2">
    <property type="entry name" value="PEPTIDASE"/>
    <property type="match status" value="1"/>
</dbReference>
<feature type="domain" description="Peptidase M20 dimerisation" evidence="5">
    <location>
        <begin position="17"/>
        <end position="109"/>
    </location>
</feature>
<dbReference type="InterPro" id="IPR036264">
    <property type="entry name" value="Bact_exopeptidase_dim_dom"/>
</dbReference>
<protein>
    <recommendedName>
        <fullName evidence="5">Peptidase M20 dimerisation domain-containing protein</fullName>
    </recommendedName>
</protein>
<dbReference type="Pfam" id="PF05343">
    <property type="entry name" value="Peptidase_M42"/>
    <property type="match status" value="1"/>
</dbReference>
<feature type="non-terminal residue" evidence="6">
    <location>
        <position position="1"/>
    </location>
</feature>
<dbReference type="SUPFAM" id="SSF53187">
    <property type="entry name" value="Zn-dependent exopeptidases"/>
    <property type="match status" value="1"/>
</dbReference>
<gene>
    <name evidence="6" type="ORF">LCGC14_2789310</name>
</gene>
<keyword evidence="4" id="KW-0862">Zinc</keyword>
<evidence type="ECO:0000259" key="5">
    <source>
        <dbReference type="Pfam" id="PF07687"/>
    </source>
</evidence>
<dbReference type="Gene3D" id="3.40.630.10">
    <property type="entry name" value="Zn peptidases"/>
    <property type="match status" value="1"/>
</dbReference>